<dbReference type="GO" id="GO:0006351">
    <property type="term" value="P:DNA-templated transcription"/>
    <property type="evidence" value="ECO:0007669"/>
    <property type="project" value="InterPro"/>
</dbReference>
<feature type="domain" description="RdRp catalytic" evidence="5">
    <location>
        <begin position="281"/>
        <end position="394"/>
    </location>
</feature>
<dbReference type="InterPro" id="IPR007094">
    <property type="entry name" value="RNA-dir_pol_PSvirus"/>
</dbReference>
<keyword evidence="1 6" id="KW-0696">RNA-directed RNA polymerase</keyword>
<evidence type="ECO:0000256" key="1">
    <source>
        <dbReference type="ARBA" id="ARBA00022484"/>
    </source>
</evidence>
<dbReference type="CDD" id="cd23253">
    <property type="entry name" value="Closteroviridae_RdRp"/>
    <property type="match status" value="1"/>
</dbReference>
<dbReference type="SUPFAM" id="SSF56672">
    <property type="entry name" value="DNA/RNA polymerases"/>
    <property type="match status" value="1"/>
</dbReference>
<proteinExistence type="predicted"/>
<protein>
    <submittedName>
        <fullName evidence="6">RNA-dependent RNA polymerase</fullName>
    </submittedName>
</protein>
<dbReference type="InterPro" id="IPR001788">
    <property type="entry name" value="RNA-dep_RNA_pol_alsuvir"/>
</dbReference>
<dbReference type="EMBL" id="MG925331">
    <property type="protein sequence ID" value="AXL94956.1"/>
    <property type="molecule type" value="Genomic_RNA"/>
</dbReference>
<dbReference type="GO" id="GO:0003723">
    <property type="term" value="F:RNA binding"/>
    <property type="evidence" value="ECO:0007669"/>
    <property type="project" value="InterPro"/>
</dbReference>
<name>A0A346CHI1_9CLOS</name>
<keyword evidence="3" id="KW-0548">Nucleotidyltransferase</keyword>
<dbReference type="InterPro" id="IPR047308">
    <property type="entry name" value="Closteroviridae_RdRp"/>
</dbReference>
<evidence type="ECO:0000259" key="5">
    <source>
        <dbReference type="PROSITE" id="PS50507"/>
    </source>
</evidence>
<evidence type="ECO:0000256" key="2">
    <source>
        <dbReference type="ARBA" id="ARBA00022679"/>
    </source>
</evidence>
<reference evidence="6" key="1">
    <citation type="journal article" date="2018" name="Arch. Virol.">
        <title>A complex virome unveiled by deep sequencing analysis of RNAs from a French Pinot Noir grapevine exhibiting strong leafroll symptoms.</title>
        <authorList>
            <person name="Beuve M."/>
            <person name="Hily J.M."/>
            <person name="Alliaume A."/>
            <person name="Reinbold C."/>
            <person name="Le Maguet J."/>
            <person name="Candresse T."/>
            <person name="Herrbach E."/>
            <person name="Lemaire O."/>
        </authorList>
    </citation>
    <scope>NUCLEOTIDE SEQUENCE</scope>
    <source>
        <strain evidence="6">P70</strain>
    </source>
</reference>
<dbReference type="PROSITE" id="PS50507">
    <property type="entry name" value="RDRP_SSRNA_POS"/>
    <property type="match status" value="1"/>
</dbReference>
<dbReference type="InterPro" id="IPR043502">
    <property type="entry name" value="DNA/RNA_pol_sf"/>
</dbReference>
<gene>
    <name evidence="6" type="primary">ORF1b</name>
</gene>
<evidence type="ECO:0000313" key="6">
    <source>
        <dbReference type="EMBL" id="AXL94956.1"/>
    </source>
</evidence>
<dbReference type="GO" id="GO:0039694">
    <property type="term" value="P:viral RNA genome replication"/>
    <property type="evidence" value="ECO:0007669"/>
    <property type="project" value="InterPro"/>
</dbReference>
<keyword evidence="4" id="KW-0693">Viral RNA replication</keyword>
<accession>A0A346CHI1</accession>
<dbReference type="Pfam" id="PF00978">
    <property type="entry name" value="RdRP_2"/>
    <property type="match status" value="1"/>
</dbReference>
<evidence type="ECO:0000256" key="3">
    <source>
        <dbReference type="ARBA" id="ARBA00022695"/>
    </source>
</evidence>
<keyword evidence="2" id="KW-0808">Transferase</keyword>
<dbReference type="GO" id="GO:0003968">
    <property type="term" value="F:RNA-directed RNA polymerase activity"/>
    <property type="evidence" value="ECO:0007669"/>
    <property type="project" value="UniProtKB-KW"/>
</dbReference>
<organism evidence="6">
    <name type="scientific">Grapevine leafroll-associated virus 1</name>
    <dbReference type="NCBI Taxonomy" id="47985"/>
    <lineage>
        <taxon>Viruses</taxon>
        <taxon>Riboviria</taxon>
        <taxon>Orthornavirae</taxon>
        <taxon>Kitrinoviricota</taxon>
        <taxon>Alsuviricetes</taxon>
        <taxon>Martellivirales</taxon>
        <taxon>Closteroviridae</taxon>
        <taxon>Ampelovirus</taxon>
        <taxon>Ampelovirus univitis</taxon>
    </lineage>
</organism>
<evidence type="ECO:0000256" key="4">
    <source>
        <dbReference type="ARBA" id="ARBA00022953"/>
    </source>
</evidence>
<sequence length="526" mass="59123">MFCCNNYSGTIAFELIECFSAAPQLEKYILAKVPTSHVQVVNLFLECRVPGITSLNTNFWEDDFETSGFETLVETATISDNFPKFRIADRPRLQNVVRSVIGRPKRNSLKCNLVTFESRNFNADRGCDVSSDRVAAKELASLFFDTWVNGSKLAECVGDTISQNAVAASSWLDSRSSMAKQSLWASMRSFVYDMAAMTRYKLMVKADAKPKLDSTPLQQYVTGQNIVYHDRAITAMFSHIFTQAVERLKYVLQSKIIAYHGMSTEDFSRGVSERLGDVSGYYVYELDISKYDKSQGACMKDVERYILVGLGVSESVVDAFFCGEYDSVVTMGKNELVLSVGAQRRSGGANTWLGNTLVLMTLLAISLKGSEPSLVVVCGDDSLIFSKNELLINDRILEESFGFDLKLSCQCTPYFCSKYLVRTPDHCYFLPDPFKLFLKLSLEREPNEDLLFEVFTSFVDLTRGFGDENAVQQLVEMDAQRYGPNPYAYAAFCLVHVLSANFVQFKRLFYDADGFLGKNSKCKVTR</sequence>